<dbReference type="Proteomes" id="UP001189429">
    <property type="component" value="Unassembled WGS sequence"/>
</dbReference>
<proteinExistence type="predicted"/>
<reference evidence="2" key="1">
    <citation type="submission" date="2023-10" db="EMBL/GenBank/DDBJ databases">
        <authorList>
            <person name="Chen Y."/>
            <person name="Shah S."/>
            <person name="Dougan E. K."/>
            <person name="Thang M."/>
            <person name="Chan C."/>
        </authorList>
    </citation>
    <scope>NUCLEOTIDE SEQUENCE [LARGE SCALE GENOMIC DNA]</scope>
</reference>
<feature type="region of interest" description="Disordered" evidence="1">
    <location>
        <begin position="1"/>
        <end position="23"/>
    </location>
</feature>
<feature type="compositionally biased region" description="Polar residues" evidence="1">
    <location>
        <begin position="10"/>
        <end position="23"/>
    </location>
</feature>
<evidence type="ECO:0000313" key="2">
    <source>
        <dbReference type="EMBL" id="CAK0822064.1"/>
    </source>
</evidence>
<evidence type="ECO:0000313" key="3">
    <source>
        <dbReference type="Proteomes" id="UP001189429"/>
    </source>
</evidence>
<accession>A0ABN9RS08</accession>
<sequence>MSGSKRRPASSATKDTSSCNLDSSVDSRCWRLRPRMPCFSSWESGLASKKRLQELEAAARATYARVSAESFWIGVSETPQTLLESFALEVFWHHVDRLALSRKSLMRDGVVAGAEYWVQRRSPNQAVAKRGMDFHFDQDVAALEDEGVMVLPLVSTVTYCSDGGAPLAVLAKPTLDVGPEGMFLVPLMEDDSIDVYITFPSRGRHVAFRGNQLHGCPPELEEQSVERISVLVNIWVHHRPFDLRQLRPPVKNLPKELFCDGVGRRAPIRFKPNNPVAATRARIQKDNHIVLEDVCFGPWSLMGVRLPTQLGGGVWVVRQPRGLMALSLRSKRSMKACVREAAARAEPKRRPKATVASAVMKKRRATASPAATSKKRSR</sequence>
<gene>
    <name evidence="2" type="ORF">PCOR1329_LOCUS23174</name>
</gene>
<comment type="caution">
    <text evidence="2">The sequence shown here is derived from an EMBL/GenBank/DDBJ whole genome shotgun (WGS) entry which is preliminary data.</text>
</comment>
<organism evidence="2 3">
    <name type="scientific">Prorocentrum cordatum</name>
    <dbReference type="NCBI Taxonomy" id="2364126"/>
    <lineage>
        <taxon>Eukaryota</taxon>
        <taxon>Sar</taxon>
        <taxon>Alveolata</taxon>
        <taxon>Dinophyceae</taxon>
        <taxon>Prorocentrales</taxon>
        <taxon>Prorocentraceae</taxon>
        <taxon>Prorocentrum</taxon>
    </lineage>
</organism>
<name>A0ABN9RS08_9DINO</name>
<evidence type="ECO:0000256" key="1">
    <source>
        <dbReference type="SAM" id="MobiDB-lite"/>
    </source>
</evidence>
<keyword evidence="3" id="KW-1185">Reference proteome</keyword>
<protein>
    <submittedName>
        <fullName evidence="2">Uncharacterized protein</fullName>
    </submittedName>
</protein>
<feature type="region of interest" description="Disordered" evidence="1">
    <location>
        <begin position="341"/>
        <end position="378"/>
    </location>
</feature>
<dbReference type="EMBL" id="CAUYUJ010007814">
    <property type="protein sequence ID" value="CAK0822064.1"/>
    <property type="molecule type" value="Genomic_DNA"/>
</dbReference>